<dbReference type="Gene3D" id="3.30.420.10">
    <property type="entry name" value="Ribonuclease H-like superfamily/Ribonuclease H"/>
    <property type="match status" value="1"/>
</dbReference>
<dbReference type="PANTHER" id="PTHR47723">
    <property type="entry name" value="OS05G0353850 PROTEIN"/>
    <property type="match status" value="1"/>
</dbReference>
<evidence type="ECO:0000313" key="4">
    <source>
        <dbReference type="Proteomes" id="UP001161247"/>
    </source>
</evidence>
<evidence type="ECO:0000259" key="2">
    <source>
        <dbReference type="Pfam" id="PF13966"/>
    </source>
</evidence>
<dbReference type="GO" id="GO:0004523">
    <property type="term" value="F:RNA-DNA hybrid ribonuclease activity"/>
    <property type="evidence" value="ECO:0007669"/>
    <property type="project" value="InterPro"/>
</dbReference>
<reference evidence="3" key="1">
    <citation type="submission" date="2023-03" db="EMBL/GenBank/DDBJ databases">
        <authorList>
            <person name="Julca I."/>
        </authorList>
    </citation>
    <scope>NUCLEOTIDE SEQUENCE</scope>
</reference>
<keyword evidence="4" id="KW-1185">Reference proteome</keyword>
<dbReference type="InterPro" id="IPR002156">
    <property type="entry name" value="RNaseH_domain"/>
</dbReference>
<gene>
    <name evidence="3" type="ORF">OLC1_LOCUS10256</name>
</gene>
<dbReference type="InterPro" id="IPR026960">
    <property type="entry name" value="RVT-Znf"/>
</dbReference>
<dbReference type="Proteomes" id="UP001161247">
    <property type="component" value="Chromosome 3"/>
</dbReference>
<dbReference type="PANTHER" id="PTHR47723:SF19">
    <property type="entry name" value="POLYNUCLEOTIDYL TRANSFERASE, RIBONUCLEASE H-LIKE SUPERFAMILY PROTEIN"/>
    <property type="match status" value="1"/>
</dbReference>
<protein>
    <submittedName>
        <fullName evidence="3">OLC1v1037430C1</fullName>
    </submittedName>
</protein>
<organism evidence="3 4">
    <name type="scientific">Oldenlandia corymbosa var. corymbosa</name>
    <dbReference type="NCBI Taxonomy" id="529605"/>
    <lineage>
        <taxon>Eukaryota</taxon>
        <taxon>Viridiplantae</taxon>
        <taxon>Streptophyta</taxon>
        <taxon>Embryophyta</taxon>
        <taxon>Tracheophyta</taxon>
        <taxon>Spermatophyta</taxon>
        <taxon>Magnoliopsida</taxon>
        <taxon>eudicotyledons</taxon>
        <taxon>Gunneridae</taxon>
        <taxon>Pentapetalae</taxon>
        <taxon>asterids</taxon>
        <taxon>lamiids</taxon>
        <taxon>Gentianales</taxon>
        <taxon>Rubiaceae</taxon>
        <taxon>Rubioideae</taxon>
        <taxon>Spermacoceae</taxon>
        <taxon>Hedyotis-Oldenlandia complex</taxon>
        <taxon>Oldenlandia</taxon>
    </lineage>
</organism>
<dbReference type="Pfam" id="PF13456">
    <property type="entry name" value="RVT_3"/>
    <property type="match status" value="1"/>
</dbReference>
<accession>A0AAV1D0V7</accession>
<dbReference type="AlphaFoldDB" id="A0AAV1D0V7"/>
<sequence>MFPTPVAQNIMSMYLPVDPNSHHDQLIWGRTSTGIYTVKSGYYEAINLKEANIASSYGNSTKSLTEAGWKKFWALKLPAKIQWLIWRAVTNALPTLSGSNKRVMQLSAVCMRCSVGIEIVQHLFLDCIVSKRAWRYSPLGFDFDKSDGSSFAEWLNDWILTAPDLQSIQFSLFMCWGIWLARNENVWEEAVVSPVEILRRAQQYFQIFNASQHGDQRPAGLTESTELTSQVLPGVQIHVDGAFNNHEKIGAAAWECIDQYGRCLHCGSCTFLSYTPLHAEAMACLKGLQVAKELGISQCVLQSDNAAVVKLGSKSVALPYPLHMLGSDICKLRDSFALCSFMKVDRSIVENAHKLDRVSPVMNVL</sequence>
<dbReference type="Pfam" id="PF13966">
    <property type="entry name" value="zf-RVT"/>
    <property type="match status" value="1"/>
</dbReference>
<feature type="domain" description="Reverse transcriptase zinc-binding" evidence="2">
    <location>
        <begin position="65"/>
        <end position="134"/>
    </location>
</feature>
<dbReference type="InterPro" id="IPR036397">
    <property type="entry name" value="RNaseH_sf"/>
</dbReference>
<proteinExistence type="predicted"/>
<dbReference type="CDD" id="cd06222">
    <property type="entry name" value="RNase_H_like"/>
    <property type="match status" value="1"/>
</dbReference>
<dbReference type="InterPro" id="IPR044730">
    <property type="entry name" value="RNase_H-like_dom_plant"/>
</dbReference>
<feature type="domain" description="RNase H type-1" evidence="1">
    <location>
        <begin position="239"/>
        <end position="355"/>
    </location>
</feature>
<dbReference type="EMBL" id="OX459120">
    <property type="protein sequence ID" value="CAI9100427.1"/>
    <property type="molecule type" value="Genomic_DNA"/>
</dbReference>
<dbReference type="GO" id="GO:0003676">
    <property type="term" value="F:nucleic acid binding"/>
    <property type="evidence" value="ECO:0007669"/>
    <property type="project" value="InterPro"/>
</dbReference>
<evidence type="ECO:0000259" key="1">
    <source>
        <dbReference type="Pfam" id="PF13456"/>
    </source>
</evidence>
<dbReference type="InterPro" id="IPR012337">
    <property type="entry name" value="RNaseH-like_sf"/>
</dbReference>
<name>A0AAV1D0V7_OLDCO</name>
<dbReference type="SUPFAM" id="SSF53098">
    <property type="entry name" value="Ribonuclease H-like"/>
    <property type="match status" value="1"/>
</dbReference>
<evidence type="ECO:0000313" key="3">
    <source>
        <dbReference type="EMBL" id="CAI9100427.1"/>
    </source>
</evidence>
<dbReference type="InterPro" id="IPR053151">
    <property type="entry name" value="RNase_H-like"/>
</dbReference>